<organism evidence="10 11">
    <name type="scientific">Clostridium hominis</name>
    <dbReference type="NCBI Taxonomy" id="2763036"/>
    <lineage>
        <taxon>Bacteria</taxon>
        <taxon>Bacillati</taxon>
        <taxon>Bacillota</taxon>
        <taxon>Clostridia</taxon>
        <taxon>Eubacteriales</taxon>
        <taxon>Clostridiaceae</taxon>
        <taxon>Clostridium</taxon>
    </lineage>
</organism>
<dbReference type="SUPFAM" id="SSF48179">
    <property type="entry name" value="6-phosphogluconate dehydrogenase C-terminal domain-like"/>
    <property type="match status" value="1"/>
</dbReference>
<keyword evidence="2 5" id="KW-0641">Proline biosynthesis</keyword>
<dbReference type="Gene3D" id="1.10.3730.10">
    <property type="entry name" value="ProC C-terminal domain-like"/>
    <property type="match status" value="1"/>
</dbReference>
<protein>
    <recommendedName>
        <fullName evidence="5 6">Pyrroline-5-carboxylate reductase</fullName>
        <shortName evidence="5">P5C reductase</shortName>
        <shortName evidence="5">P5CR</shortName>
        <ecNumber evidence="5 6">1.5.1.2</ecNumber>
    </recommendedName>
    <alternativeName>
        <fullName evidence="5">PCA reductase</fullName>
    </alternativeName>
</protein>
<comment type="caution">
    <text evidence="10">The sequence shown here is derived from an EMBL/GenBank/DDBJ whole genome shotgun (WGS) entry which is preliminary data.</text>
</comment>
<evidence type="ECO:0000256" key="7">
    <source>
        <dbReference type="RuleBase" id="RU003903"/>
    </source>
</evidence>
<dbReference type="EC" id="1.5.1.2" evidence="5 6"/>
<dbReference type="PANTHER" id="PTHR11645">
    <property type="entry name" value="PYRROLINE-5-CARBOXYLATE REDUCTASE"/>
    <property type="match status" value="1"/>
</dbReference>
<dbReference type="InterPro" id="IPR008927">
    <property type="entry name" value="6-PGluconate_DH-like_C_sf"/>
</dbReference>
<keyword evidence="5" id="KW-0963">Cytoplasm</keyword>
<dbReference type="InterPro" id="IPR053790">
    <property type="entry name" value="P5CR-like_CS"/>
</dbReference>
<dbReference type="Gene3D" id="3.40.50.720">
    <property type="entry name" value="NAD(P)-binding Rossmann-like Domain"/>
    <property type="match status" value="1"/>
</dbReference>
<dbReference type="InterPro" id="IPR029036">
    <property type="entry name" value="P5CR_dimer"/>
</dbReference>
<dbReference type="InterPro" id="IPR036291">
    <property type="entry name" value="NAD(P)-bd_dom_sf"/>
</dbReference>
<evidence type="ECO:0000313" key="11">
    <source>
        <dbReference type="Proteomes" id="UP000596929"/>
    </source>
</evidence>
<evidence type="ECO:0000256" key="5">
    <source>
        <dbReference type="HAMAP-Rule" id="MF_01925"/>
    </source>
</evidence>
<dbReference type="HAMAP" id="MF_01925">
    <property type="entry name" value="P5C_reductase"/>
    <property type="match status" value="1"/>
</dbReference>
<evidence type="ECO:0000256" key="6">
    <source>
        <dbReference type="NCBIfam" id="TIGR00112"/>
    </source>
</evidence>
<dbReference type="EMBL" id="JACOOO010000007">
    <property type="protein sequence ID" value="MBC5628353.1"/>
    <property type="molecule type" value="Genomic_DNA"/>
</dbReference>
<comment type="subcellular location">
    <subcellularLocation>
        <location evidence="5">Cytoplasm</location>
    </subcellularLocation>
</comment>
<dbReference type="PROSITE" id="PS00521">
    <property type="entry name" value="P5CR"/>
    <property type="match status" value="1"/>
</dbReference>
<evidence type="ECO:0000256" key="2">
    <source>
        <dbReference type="ARBA" id="ARBA00022650"/>
    </source>
</evidence>
<keyword evidence="5 7" id="KW-0028">Amino-acid biosynthesis</keyword>
<dbReference type="Pfam" id="PF14748">
    <property type="entry name" value="P5CR_dimer"/>
    <property type="match status" value="1"/>
</dbReference>
<dbReference type="Proteomes" id="UP000596929">
    <property type="component" value="Unassembled WGS sequence"/>
</dbReference>
<comment type="catalytic activity">
    <reaction evidence="5">
        <text>L-proline + NAD(+) = (S)-1-pyrroline-5-carboxylate + NADH + 2 H(+)</text>
        <dbReference type="Rhea" id="RHEA:14105"/>
        <dbReference type="ChEBI" id="CHEBI:15378"/>
        <dbReference type="ChEBI" id="CHEBI:17388"/>
        <dbReference type="ChEBI" id="CHEBI:57540"/>
        <dbReference type="ChEBI" id="CHEBI:57945"/>
        <dbReference type="ChEBI" id="CHEBI:60039"/>
        <dbReference type="EC" id="1.5.1.2"/>
    </reaction>
</comment>
<comment type="function">
    <text evidence="5">Catalyzes the reduction of 1-pyrroline-5-carboxylate (PCA) to L-proline.</text>
</comment>
<reference evidence="10 11" key="1">
    <citation type="submission" date="2020-08" db="EMBL/GenBank/DDBJ databases">
        <title>Genome public.</title>
        <authorList>
            <person name="Liu C."/>
            <person name="Sun Q."/>
        </authorList>
    </citation>
    <scope>NUCLEOTIDE SEQUENCE [LARGE SCALE GENOMIC DNA]</scope>
    <source>
        <strain evidence="10 11">NSJ-6</strain>
    </source>
</reference>
<comment type="pathway">
    <text evidence="5 7">Amino-acid biosynthesis; L-proline biosynthesis; L-proline from L-glutamate 5-semialdehyde: step 1/1.</text>
</comment>
<keyword evidence="3 5" id="KW-0521">NADP</keyword>
<dbReference type="GO" id="GO:0004735">
    <property type="term" value="F:pyrroline-5-carboxylate reductase activity"/>
    <property type="evidence" value="ECO:0007669"/>
    <property type="project" value="UniProtKB-EC"/>
</dbReference>
<evidence type="ECO:0000259" key="9">
    <source>
        <dbReference type="Pfam" id="PF14748"/>
    </source>
</evidence>
<accession>A0ABR7DBV4</accession>
<evidence type="ECO:0000313" key="10">
    <source>
        <dbReference type="EMBL" id="MBC5628353.1"/>
    </source>
</evidence>
<keyword evidence="4 5" id="KW-0560">Oxidoreductase</keyword>
<dbReference type="PIRSF" id="PIRSF000193">
    <property type="entry name" value="Pyrrol-5-carb_rd"/>
    <property type="match status" value="1"/>
</dbReference>
<feature type="domain" description="Pyrroline-5-carboxylate reductase catalytic N-terminal" evidence="8">
    <location>
        <begin position="5"/>
        <end position="97"/>
    </location>
</feature>
<comment type="similarity">
    <text evidence="1 5 7">Belongs to the pyrroline-5-carboxylate reductase family.</text>
</comment>
<keyword evidence="11" id="KW-1185">Reference proteome</keyword>
<name>A0ABR7DBV4_9CLOT</name>
<dbReference type="InterPro" id="IPR028939">
    <property type="entry name" value="P5C_Rdtase_cat_N"/>
</dbReference>
<dbReference type="RefSeq" id="WP_186859500.1">
    <property type="nucleotide sequence ID" value="NZ_JACOOO010000007.1"/>
</dbReference>
<feature type="domain" description="Pyrroline-5-carboxylate reductase dimerisation" evidence="9">
    <location>
        <begin position="162"/>
        <end position="264"/>
    </location>
</feature>
<proteinExistence type="inferred from homology"/>
<evidence type="ECO:0000256" key="1">
    <source>
        <dbReference type="ARBA" id="ARBA00005525"/>
    </source>
</evidence>
<dbReference type="Pfam" id="PF03807">
    <property type="entry name" value="F420_oxidored"/>
    <property type="match status" value="1"/>
</dbReference>
<evidence type="ECO:0000256" key="4">
    <source>
        <dbReference type="ARBA" id="ARBA00023002"/>
    </source>
</evidence>
<comment type="catalytic activity">
    <reaction evidence="5 7">
        <text>L-proline + NADP(+) = (S)-1-pyrroline-5-carboxylate + NADPH + 2 H(+)</text>
        <dbReference type="Rhea" id="RHEA:14109"/>
        <dbReference type="ChEBI" id="CHEBI:15378"/>
        <dbReference type="ChEBI" id="CHEBI:17388"/>
        <dbReference type="ChEBI" id="CHEBI:57783"/>
        <dbReference type="ChEBI" id="CHEBI:58349"/>
        <dbReference type="ChEBI" id="CHEBI:60039"/>
        <dbReference type="EC" id="1.5.1.2"/>
    </reaction>
</comment>
<dbReference type="SUPFAM" id="SSF51735">
    <property type="entry name" value="NAD(P)-binding Rossmann-fold domains"/>
    <property type="match status" value="1"/>
</dbReference>
<dbReference type="NCBIfam" id="TIGR00112">
    <property type="entry name" value="proC"/>
    <property type="match status" value="1"/>
</dbReference>
<sequence>MEKIVGFIGAGNMGQAIVGGIINSDLIPSSNIIMSDLYKPSLEKAKEKYSIEVTTENKVVAEKSDILVLAVKPNLYPMVINEIKDIVKDNVIIVTIAAGKSIESTEKSFERTLKVIRTMPNTPALVGEGMTAVCPNSLVTEDDVKEVCNLLSSFSKVEVVSEKLIDAVTSVSGSAPAYVYMFIEAMADAAVLQGMPRDKAYKFASQTVLGSAKMVLETGMHPGALKDMVCSPGGTTIEAVAELEANGFRSAVISAMNKCYEKSKFMSK</sequence>
<dbReference type="InterPro" id="IPR000304">
    <property type="entry name" value="Pyrroline-COOH_reductase"/>
</dbReference>
<dbReference type="PANTHER" id="PTHR11645:SF0">
    <property type="entry name" value="PYRROLINE-5-CARBOXYLATE REDUCTASE 3"/>
    <property type="match status" value="1"/>
</dbReference>
<gene>
    <name evidence="5 10" type="primary">proC</name>
    <name evidence="10" type="ORF">H8S20_05530</name>
</gene>
<evidence type="ECO:0000256" key="3">
    <source>
        <dbReference type="ARBA" id="ARBA00022857"/>
    </source>
</evidence>
<evidence type="ECO:0000259" key="8">
    <source>
        <dbReference type="Pfam" id="PF03807"/>
    </source>
</evidence>